<keyword evidence="1" id="KW-0472">Membrane</keyword>
<evidence type="ECO:0000313" key="2">
    <source>
        <dbReference type="EMBL" id="MFD1588660.1"/>
    </source>
</evidence>
<organism evidence="2 3">
    <name type="scientific">Halorientalis brevis</name>
    <dbReference type="NCBI Taxonomy" id="1126241"/>
    <lineage>
        <taxon>Archaea</taxon>
        <taxon>Methanobacteriati</taxon>
        <taxon>Methanobacteriota</taxon>
        <taxon>Stenosarchaea group</taxon>
        <taxon>Halobacteria</taxon>
        <taxon>Halobacteriales</taxon>
        <taxon>Haloarculaceae</taxon>
        <taxon>Halorientalis</taxon>
    </lineage>
</organism>
<keyword evidence="2" id="KW-0378">Hydrolase</keyword>
<dbReference type="Proteomes" id="UP001597119">
    <property type="component" value="Unassembled WGS sequence"/>
</dbReference>
<keyword evidence="1" id="KW-0812">Transmembrane</keyword>
<keyword evidence="2" id="KW-0482">Metalloprotease</keyword>
<feature type="transmembrane region" description="Helical" evidence="1">
    <location>
        <begin position="68"/>
        <end position="91"/>
    </location>
</feature>
<evidence type="ECO:0000313" key="3">
    <source>
        <dbReference type="Proteomes" id="UP001597119"/>
    </source>
</evidence>
<dbReference type="GO" id="GO:0008237">
    <property type="term" value="F:metallopeptidase activity"/>
    <property type="evidence" value="ECO:0007669"/>
    <property type="project" value="UniProtKB-KW"/>
</dbReference>
<keyword evidence="1" id="KW-1133">Transmembrane helix</keyword>
<comment type="caution">
    <text evidence="2">The sequence shown here is derived from an EMBL/GenBank/DDBJ whole genome shotgun (WGS) entry which is preliminary data.</text>
</comment>
<keyword evidence="3" id="KW-1185">Reference proteome</keyword>
<keyword evidence="2" id="KW-0645">Protease</keyword>
<reference evidence="2 3" key="1">
    <citation type="journal article" date="2019" name="Int. J. Syst. Evol. Microbiol.">
        <title>The Global Catalogue of Microorganisms (GCM) 10K type strain sequencing project: providing services to taxonomists for standard genome sequencing and annotation.</title>
        <authorList>
            <consortium name="The Broad Institute Genomics Platform"/>
            <consortium name="The Broad Institute Genome Sequencing Center for Infectious Disease"/>
            <person name="Wu L."/>
            <person name="Ma J."/>
        </authorList>
    </citation>
    <scope>NUCLEOTIDE SEQUENCE [LARGE SCALE GENOMIC DNA]</scope>
    <source>
        <strain evidence="2 3">CGMCC 1.12125</strain>
    </source>
</reference>
<evidence type="ECO:0000256" key="1">
    <source>
        <dbReference type="SAM" id="Phobius"/>
    </source>
</evidence>
<accession>A0ABD6CEI6</accession>
<name>A0ABD6CEI6_9EURY</name>
<feature type="transmembrane region" description="Helical" evidence="1">
    <location>
        <begin position="97"/>
        <end position="117"/>
    </location>
</feature>
<dbReference type="AlphaFoldDB" id="A0ABD6CEI6"/>
<sequence>MSATHLLRSAYYVLETALLAPGIVVHESAHVLACRATGVTVTNGPVLNPFGADAYVDHERVESFPVDVTIAVAPLVVNTVFALVAFSLVGFAPTFPLALPCYWLGACFGLTAFPSAGDTETLFRTARALPRWGQPLGYTLAVPLRGFTKVPGSDGVAGFVWTFVCFGASESLLVTGGALP</sequence>
<dbReference type="RefSeq" id="WP_247378317.1">
    <property type="nucleotide sequence ID" value="NZ_JALLGV010000005.1"/>
</dbReference>
<dbReference type="EMBL" id="JBHUDJ010000014">
    <property type="protein sequence ID" value="MFD1588660.1"/>
    <property type="molecule type" value="Genomic_DNA"/>
</dbReference>
<gene>
    <name evidence="2" type="ORF">ACFR9U_16910</name>
</gene>
<proteinExistence type="predicted"/>
<protein>
    <submittedName>
        <fullName evidence="2">Metalloprotease family protein</fullName>
    </submittedName>
</protein>